<protein>
    <submittedName>
        <fullName evidence="2">Uncharacterized protein</fullName>
    </submittedName>
</protein>
<proteinExistence type="predicted"/>
<dbReference type="KEGG" id="lcre:Pla8534_29380"/>
<feature type="region of interest" description="Disordered" evidence="1">
    <location>
        <begin position="1"/>
        <end position="20"/>
    </location>
</feature>
<sequence length="268" mass="29726">MNEHETNETASPEASESQQLARHLAQLSDRLEQQQQSMLEACQDLRDELTVLTARLEQAEAQVAQQEEALRLAEEERAAALVAEPLEEQPPAMAVPVAEVATPVAVQAFPPVSPPAVIVGDSKLEMIIFGERFGNIPYLEPDRKELIRGLLAGDETAMALAGQMLIFRAANAETMPQLLKGLGEAYYEWRPQTSRQDDPMRDALIEELQQACETVGVNHQIELARPGDRFENKRHSAKQRGVEVTDVHGWIVLRENGSVYTKANVSVQ</sequence>
<gene>
    <name evidence="2" type="ORF">Pla8534_29380</name>
</gene>
<organism evidence="2 3">
    <name type="scientific">Lignipirellula cremea</name>
    <dbReference type="NCBI Taxonomy" id="2528010"/>
    <lineage>
        <taxon>Bacteria</taxon>
        <taxon>Pseudomonadati</taxon>
        <taxon>Planctomycetota</taxon>
        <taxon>Planctomycetia</taxon>
        <taxon>Pirellulales</taxon>
        <taxon>Pirellulaceae</taxon>
        <taxon>Lignipirellula</taxon>
    </lineage>
</organism>
<evidence type="ECO:0000256" key="1">
    <source>
        <dbReference type="SAM" id="MobiDB-lite"/>
    </source>
</evidence>
<dbReference type="OrthoDB" id="9931076at2"/>
<dbReference type="Proteomes" id="UP000317648">
    <property type="component" value="Chromosome"/>
</dbReference>
<feature type="compositionally biased region" description="Polar residues" evidence="1">
    <location>
        <begin position="8"/>
        <end position="20"/>
    </location>
</feature>
<keyword evidence="3" id="KW-1185">Reference proteome</keyword>
<accession>A0A518DTF5</accession>
<reference evidence="2 3" key="1">
    <citation type="submission" date="2019-02" db="EMBL/GenBank/DDBJ databases">
        <title>Deep-cultivation of Planctomycetes and their phenomic and genomic characterization uncovers novel biology.</title>
        <authorList>
            <person name="Wiegand S."/>
            <person name="Jogler M."/>
            <person name="Boedeker C."/>
            <person name="Pinto D."/>
            <person name="Vollmers J."/>
            <person name="Rivas-Marin E."/>
            <person name="Kohn T."/>
            <person name="Peeters S.H."/>
            <person name="Heuer A."/>
            <person name="Rast P."/>
            <person name="Oberbeckmann S."/>
            <person name="Bunk B."/>
            <person name="Jeske O."/>
            <person name="Meyerdierks A."/>
            <person name="Storesund J.E."/>
            <person name="Kallscheuer N."/>
            <person name="Luecker S."/>
            <person name="Lage O.M."/>
            <person name="Pohl T."/>
            <person name="Merkel B.J."/>
            <person name="Hornburger P."/>
            <person name="Mueller R.-W."/>
            <person name="Bruemmer F."/>
            <person name="Labrenz M."/>
            <person name="Spormann A.M."/>
            <person name="Op den Camp H."/>
            <person name="Overmann J."/>
            <person name="Amann R."/>
            <person name="Jetten M.S.M."/>
            <person name="Mascher T."/>
            <person name="Medema M.H."/>
            <person name="Devos D.P."/>
            <person name="Kaster A.-K."/>
            <person name="Ovreas L."/>
            <person name="Rohde M."/>
            <person name="Galperin M.Y."/>
            <person name="Jogler C."/>
        </authorList>
    </citation>
    <scope>NUCLEOTIDE SEQUENCE [LARGE SCALE GENOMIC DNA]</scope>
    <source>
        <strain evidence="2 3">Pla85_3_4</strain>
    </source>
</reference>
<name>A0A518DTF5_9BACT</name>
<dbReference type="AlphaFoldDB" id="A0A518DTF5"/>
<dbReference type="RefSeq" id="WP_145053897.1">
    <property type="nucleotide sequence ID" value="NZ_CP036433.1"/>
</dbReference>
<dbReference type="EMBL" id="CP036433">
    <property type="protein sequence ID" value="QDU95126.1"/>
    <property type="molecule type" value="Genomic_DNA"/>
</dbReference>
<evidence type="ECO:0000313" key="3">
    <source>
        <dbReference type="Proteomes" id="UP000317648"/>
    </source>
</evidence>
<evidence type="ECO:0000313" key="2">
    <source>
        <dbReference type="EMBL" id="QDU95126.1"/>
    </source>
</evidence>